<sequence>MKRLLVLILLLNFSFVKAQNQEVLSSDRPGQALSSSVVGNHVFQIQTGIDFSNENSNFLPSSYFRYGLSERFEINSGFIFSGSNFAENLSSLSIGARYLVSNSNNKMQSSFQFSYDVKAEENSGQLVYILGNSFNEKLSYTANLGINFTDNLSLANTFYVFNITYSINNKIGLFAENFGTLFSSNYQFNYDTGVYYLLNNNFQLDAVIGDNDGFFIGAGFTWRVQPKNNY</sequence>
<comment type="caution">
    <text evidence="2">The sequence shown here is derived from an EMBL/GenBank/DDBJ whole genome shotgun (WGS) entry which is preliminary data.</text>
</comment>
<organism evidence="2 3">
    <name type="scientific">Polaribacter marinivivus</name>
    <dbReference type="NCBI Taxonomy" id="1524260"/>
    <lineage>
        <taxon>Bacteria</taxon>
        <taxon>Pseudomonadati</taxon>
        <taxon>Bacteroidota</taxon>
        <taxon>Flavobacteriia</taxon>
        <taxon>Flavobacteriales</taxon>
        <taxon>Flavobacteriaceae</taxon>
    </lineage>
</organism>
<protein>
    <recommendedName>
        <fullName evidence="4">Transporter</fullName>
    </recommendedName>
</protein>
<feature type="chain" id="PRO_5046870970" description="Transporter" evidence="1">
    <location>
        <begin position="19"/>
        <end position="230"/>
    </location>
</feature>
<accession>A0ABV8RAG9</accession>
<keyword evidence="1" id="KW-0732">Signal</keyword>
<evidence type="ECO:0000313" key="2">
    <source>
        <dbReference type="EMBL" id="MFC4268988.1"/>
    </source>
</evidence>
<keyword evidence="3" id="KW-1185">Reference proteome</keyword>
<dbReference type="RefSeq" id="WP_377409855.1">
    <property type="nucleotide sequence ID" value="NZ_JBHSCY010000002.1"/>
</dbReference>
<name>A0ABV8RAG9_9FLAO</name>
<gene>
    <name evidence="2" type="ORF">ACFOWD_08750</name>
</gene>
<evidence type="ECO:0000256" key="1">
    <source>
        <dbReference type="SAM" id="SignalP"/>
    </source>
</evidence>
<dbReference type="EMBL" id="JBHSCY010000002">
    <property type="protein sequence ID" value="MFC4268988.1"/>
    <property type="molecule type" value="Genomic_DNA"/>
</dbReference>
<feature type="signal peptide" evidence="1">
    <location>
        <begin position="1"/>
        <end position="18"/>
    </location>
</feature>
<evidence type="ECO:0000313" key="3">
    <source>
        <dbReference type="Proteomes" id="UP001595826"/>
    </source>
</evidence>
<reference evidence="3" key="1">
    <citation type="journal article" date="2019" name="Int. J. Syst. Evol. Microbiol.">
        <title>The Global Catalogue of Microorganisms (GCM) 10K type strain sequencing project: providing services to taxonomists for standard genome sequencing and annotation.</title>
        <authorList>
            <consortium name="The Broad Institute Genomics Platform"/>
            <consortium name="The Broad Institute Genome Sequencing Center for Infectious Disease"/>
            <person name="Wu L."/>
            <person name="Ma J."/>
        </authorList>
    </citation>
    <scope>NUCLEOTIDE SEQUENCE [LARGE SCALE GENOMIC DNA]</scope>
    <source>
        <strain evidence="3">CECT 8655</strain>
    </source>
</reference>
<proteinExistence type="predicted"/>
<dbReference type="Proteomes" id="UP001595826">
    <property type="component" value="Unassembled WGS sequence"/>
</dbReference>
<evidence type="ECO:0008006" key="4">
    <source>
        <dbReference type="Google" id="ProtNLM"/>
    </source>
</evidence>